<dbReference type="Proteomes" id="UP000187001">
    <property type="component" value="Unassembled WGS sequence"/>
</dbReference>
<evidence type="ECO:0000313" key="8">
    <source>
        <dbReference type="Proteomes" id="UP000187001"/>
    </source>
</evidence>
<feature type="transmembrane region" description="Helical" evidence="6">
    <location>
        <begin position="68"/>
        <end position="91"/>
    </location>
</feature>
<evidence type="ECO:0000256" key="1">
    <source>
        <dbReference type="ARBA" id="ARBA00004651"/>
    </source>
</evidence>
<proteinExistence type="predicted"/>
<keyword evidence="3 6" id="KW-0812">Transmembrane</keyword>
<dbReference type="Pfam" id="PF03626">
    <property type="entry name" value="COX4_pro"/>
    <property type="match status" value="1"/>
</dbReference>
<feature type="transmembrane region" description="Helical" evidence="6">
    <location>
        <begin position="12"/>
        <end position="28"/>
    </location>
</feature>
<gene>
    <name evidence="7" type="ORF">A5742_14685</name>
</gene>
<evidence type="ECO:0008006" key="9">
    <source>
        <dbReference type="Google" id="ProtNLM"/>
    </source>
</evidence>
<keyword evidence="4 6" id="KW-1133">Transmembrane helix</keyword>
<dbReference type="InterPro" id="IPR005171">
    <property type="entry name" value="Cyt_c_oxidase_su4_prok"/>
</dbReference>
<reference evidence="7 8" key="1">
    <citation type="submission" date="2016-07" db="EMBL/GenBank/DDBJ databases">
        <authorList>
            <person name="Sutton G."/>
            <person name="Brinkac L."/>
            <person name="Sanka R."/>
            <person name="Adams M."/>
            <person name="Lau E."/>
            <person name="Kumar A."/>
            <person name="Macaden R."/>
        </authorList>
    </citation>
    <scope>NUCLEOTIDE SEQUENCE [LARGE SCALE GENOMIC DNA]</scope>
    <source>
        <strain evidence="7 8">GA-0871</strain>
    </source>
</reference>
<keyword evidence="2" id="KW-1003">Cell membrane</keyword>
<evidence type="ECO:0000256" key="5">
    <source>
        <dbReference type="ARBA" id="ARBA00023136"/>
    </source>
</evidence>
<protein>
    <recommendedName>
        <fullName evidence="9">Prokaryotic cytochrome C oxidase subunit IV family protein</fullName>
    </recommendedName>
</protein>
<evidence type="ECO:0000313" key="7">
    <source>
        <dbReference type="EMBL" id="OMC33136.1"/>
    </source>
</evidence>
<dbReference type="RefSeq" id="WP_076208133.1">
    <property type="nucleotide sequence ID" value="NZ_MBER01000181.1"/>
</dbReference>
<comment type="caution">
    <text evidence="7">The sequence shown here is derived from an EMBL/GenBank/DDBJ whole genome shotgun (WGS) entry which is preliminary data.</text>
</comment>
<evidence type="ECO:0000256" key="4">
    <source>
        <dbReference type="ARBA" id="ARBA00022989"/>
    </source>
</evidence>
<dbReference type="GO" id="GO:0005886">
    <property type="term" value="C:plasma membrane"/>
    <property type="evidence" value="ECO:0007669"/>
    <property type="project" value="UniProtKB-SubCell"/>
</dbReference>
<evidence type="ECO:0000256" key="2">
    <source>
        <dbReference type="ARBA" id="ARBA00022475"/>
    </source>
</evidence>
<accession>A0ABD6QC85</accession>
<feature type="transmembrane region" description="Helical" evidence="6">
    <location>
        <begin position="40"/>
        <end position="61"/>
    </location>
</feature>
<sequence>MTQELIRTRTNLVWLILVGATLVSWGLGSEHDLGQSGQHLASVVILLIAFLKIRYIGLYFMELKDAPILLRGAFEAYCVVVCAMTVIMFLVA</sequence>
<comment type="subcellular location">
    <subcellularLocation>
        <location evidence="1">Cell membrane</location>
        <topology evidence="1">Multi-pass membrane protein</topology>
    </subcellularLocation>
</comment>
<evidence type="ECO:0000256" key="3">
    <source>
        <dbReference type="ARBA" id="ARBA00022692"/>
    </source>
</evidence>
<name>A0ABD6QC85_MYCFO</name>
<keyword evidence="5 6" id="KW-0472">Membrane</keyword>
<dbReference type="EMBL" id="MBER01000181">
    <property type="protein sequence ID" value="OMC33136.1"/>
    <property type="molecule type" value="Genomic_DNA"/>
</dbReference>
<evidence type="ECO:0000256" key="6">
    <source>
        <dbReference type="SAM" id="Phobius"/>
    </source>
</evidence>
<dbReference type="AlphaFoldDB" id="A0ABD6QC85"/>
<organism evidence="7 8">
    <name type="scientific">Mycolicibacterium fortuitum</name>
    <name type="common">Mycobacterium fortuitum</name>
    <dbReference type="NCBI Taxonomy" id="1766"/>
    <lineage>
        <taxon>Bacteria</taxon>
        <taxon>Bacillati</taxon>
        <taxon>Actinomycetota</taxon>
        <taxon>Actinomycetes</taxon>
        <taxon>Mycobacteriales</taxon>
        <taxon>Mycobacteriaceae</taxon>
        <taxon>Mycolicibacterium</taxon>
    </lineage>
</organism>